<sequence length="119" mass="13943">MLVSSPTRLTILRQPEKLLKLPSNPWRVLAGHEFGKGLKGVARFLEILENRNWCGLRYKIIDVDKRRMEKRKRKIGGWLILRIENQGLREFPFMTCIRAFQSGGLEYTNQVAMTKKDQN</sequence>
<evidence type="ECO:0000313" key="2">
    <source>
        <dbReference type="Proteomes" id="UP000257109"/>
    </source>
</evidence>
<accession>A0A371G2V4</accession>
<feature type="non-terminal residue" evidence="1">
    <location>
        <position position="119"/>
    </location>
</feature>
<dbReference type="AlphaFoldDB" id="A0A371G2V4"/>
<gene>
    <name evidence="1" type="ORF">CR513_34064</name>
</gene>
<reference evidence="1" key="1">
    <citation type="submission" date="2018-05" db="EMBL/GenBank/DDBJ databases">
        <title>Draft genome of Mucuna pruriens seed.</title>
        <authorList>
            <person name="Nnadi N.E."/>
            <person name="Vos R."/>
            <person name="Hasami M.H."/>
            <person name="Devisetty U.K."/>
            <person name="Aguiy J.C."/>
        </authorList>
    </citation>
    <scope>NUCLEOTIDE SEQUENCE [LARGE SCALE GENOMIC DNA]</scope>
    <source>
        <strain evidence="1">JCA_2017</strain>
    </source>
</reference>
<name>A0A371G2V4_MUCPR</name>
<feature type="non-terminal residue" evidence="1">
    <location>
        <position position="1"/>
    </location>
</feature>
<organism evidence="1 2">
    <name type="scientific">Mucuna pruriens</name>
    <name type="common">Velvet bean</name>
    <name type="synonym">Dolichos pruriens</name>
    <dbReference type="NCBI Taxonomy" id="157652"/>
    <lineage>
        <taxon>Eukaryota</taxon>
        <taxon>Viridiplantae</taxon>
        <taxon>Streptophyta</taxon>
        <taxon>Embryophyta</taxon>
        <taxon>Tracheophyta</taxon>
        <taxon>Spermatophyta</taxon>
        <taxon>Magnoliopsida</taxon>
        <taxon>eudicotyledons</taxon>
        <taxon>Gunneridae</taxon>
        <taxon>Pentapetalae</taxon>
        <taxon>rosids</taxon>
        <taxon>fabids</taxon>
        <taxon>Fabales</taxon>
        <taxon>Fabaceae</taxon>
        <taxon>Papilionoideae</taxon>
        <taxon>50 kb inversion clade</taxon>
        <taxon>NPAAA clade</taxon>
        <taxon>indigoferoid/millettioid clade</taxon>
        <taxon>Phaseoleae</taxon>
        <taxon>Mucuna</taxon>
    </lineage>
</organism>
<proteinExistence type="predicted"/>
<protein>
    <submittedName>
        <fullName evidence="1">Uncharacterized protein</fullName>
    </submittedName>
</protein>
<comment type="caution">
    <text evidence="1">The sequence shown here is derived from an EMBL/GenBank/DDBJ whole genome shotgun (WGS) entry which is preliminary data.</text>
</comment>
<dbReference type="EMBL" id="QJKJ01006940">
    <property type="protein sequence ID" value="RDX84831.1"/>
    <property type="molecule type" value="Genomic_DNA"/>
</dbReference>
<dbReference type="Proteomes" id="UP000257109">
    <property type="component" value="Unassembled WGS sequence"/>
</dbReference>
<keyword evidence="2" id="KW-1185">Reference proteome</keyword>
<evidence type="ECO:0000313" key="1">
    <source>
        <dbReference type="EMBL" id="RDX84831.1"/>
    </source>
</evidence>